<dbReference type="Proteomes" id="UP001165064">
    <property type="component" value="Unassembled WGS sequence"/>
</dbReference>
<keyword evidence="2" id="KW-1185">Reference proteome</keyword>
<reference evidence="1" key="1">
    <citation type="submission" date="2023-04" db="EMBL/GenBank/DDBJ databases">
        <title>Ambrosiozyma monospora NBRC 10751.</title>
        <authorList>
            <person name="Ichikawa N."/>
            <person name="Sato H."/>
            <person name="Tonouchi N."/>
        </authorList>
    </citation>
    <scope>NUCLEOTIDE SEQUENCE</scope>
    <source>
        <strain evidence="1">NBRC 10751</strain>
    </source>
</reference>
<accession>A0ACB5TB75</accession>
<organism evidence="1 2">
    <name type="scientific">Ambrosiozyma monospora</name>
    <name type="common">Yeast</name>
    <name type="synonym">Endomycopsis monosporus</name>
    <dbReference type="NCBI Taxonomy" id="43982"/>
    <lineage>
        <taxon>Eukaryota</taxon>
        <taxon>Fungi</taxon>
        <taxon>Dikarya</taxon>
        <taxon>Ascomycota</taxon>
        <taxon>Saccharomycotina</taxon>
        <taxon>Pichiomycetes</taxon>
        <taxon>Pichiales</taxon>
        <taxon>Pichiaceae</taxon>
        <taxon>Ambrosiozyma</taxon>
    </lineage>
</organism>
<dbReference type="EMBL" id="BSXS01005967">
    <property type="protein sequence ID" value="GME84954.1"/>
    <property type="molecule type" value="Genomic_DNA"/>
</dbReference>
<proteinExistence type="predicted"/>
<comment type="caution">
    <text evidence="1">The sequence shown here is derived from an EMBL/GenBank/DDBJ whole genome shotgun (WGS) entry which is preliminary data.</text>
</comment>
<evidence type="ECO:0000313" key="1">
    <source>
        <dbReference type="EMBL" id="GME84954.1"/>
    </source>
</evidence>
<evidence type="ECO:0000313" key="2">
    <source>
        <dbReference type="Proteomes" id="UP001165064"/>
    </source>
</evidence>
<protein>
    <submittedName>
        <fullName evidence="1">Unnamed protein product</fullName>
    </submittedName>
</protein>
<gene>
    <name evidence="1" type="ORF">Amon02_000723500</name>
</gene>
<sequence length="537" mass="60597">MMREKILTKTSYDFTVSAIQGAMAIARGELTPMNPNEEPRQHIYLRNNIFYSIAIDASNIFEDAGGDEASRVCASKDINAINFLNRIDAKGVSHLLTTVVDFAGKRIVAQTPVPGLFSETPADEEELAEEGAESEAAPSKLQTTVVYGKSDDANGSYLSADPDFVKKFRKIGQAFHIKEHNVWNEDGSNVVKVVTSMDTKGMKGTDERDYIIELYRTTPLDIEFIEKNFDLSKEDSYPHKEASIRNEAVEEWYRRQATVLLKAETDKLEKEKAEKKAKGEKIDEEERPTITIDDSEITLNPDCFSLPPAPTPELAKELEADQKKAREVSKLVTGVLIPEFVSELKDHEIFRPLDGRHLASMLHSQGINMRYLGALASQVLDVKAEYLAELEAKKSEISKENVKYDEMRAKQREEAIARVKATREAAEKGEPLPDYTEEDKKLEEEMNELHKSTNLSLVPVVQNLECLYDVAVQEMIARATKHFIRYHISHLPLEVAPYVISHVHNALLGSHANKFPTEHQLDPFLKEAYGHLDLLDR</sequence>
<name>A0ACB5TB75_AMBMO</name>